<accession>A0AAQ3MZF6</accession>
<proteinExistence type="predicted"/>
<feature type="compositionally biased region" description="Basic and acidic residues" evidence="1">
    <location>
        <begin position="32"/>
        <end position="55"/>
    </location>
</feature>
<evidence type="ECO:0000313" key="3">
    <source>
        <dbReference type="EMBL" id="WVZ00278.1"/>
    </source>
</evidence>
<protein>
    <submittedName>
        <fullName evidence="3">Uncharacterized protein</fullName>
    </submittedName>
</protein>
<evidence type="ECO:0000256" key="1">
    <source>
        <dbReference type="SAM" id="MobiDB-lite"/>
    </source>
</evidence>
<dbReference type="Proteomes" id="UP001374535">
    <property type="component" value="Chromosome 8"/>
</dbReference>
<keyword evidence="2" id="KW-0812">Transmembrane</keyword>
<keyword evidence="2" id="KW-0472">Membrane</keyword>
<feature type="transmembrane region" description="Helical" evidence="2">
    <location>
        <begin position="75"/>
        <end position="94"/>
    </location>
</feature>
<feature type="non-terminal residue" evidence="3">
    <location>
        <position position="174"/>
    </location>
</feature>
<gene>
    <name evidence="3" type="ORF">V8G54_026347</name>
</gene>
<evidence type="ECO:0000256" key="2">
    <source>
        <dbReference type="SAM" id="Phobius"/>
    </source>
</evidence>
<keyword evidence="2" id="KW-1133">Transmembrane helix</keyword>
<evidence type="ECO:0000313" key="4">
    <source>
        <dbReference type="Proteomes" id="UP001374535"/>
    </source>
</evidence>
<keyword evidence="4" id="KW-1185">Reference proteome</keyword>
<dbReference type="EMBL" id="CP144693">
    <property type="protein sequence ID" value="WVZ00278.1"/>
    <property type="molecule type" value="Genomic_DNA"/>
</dbReference>
<feature type="compositionally biased region" description="Basic residues" evidence="1">
    <location>
        <begin position="56"/>
        <end position="66"/>
    </location>
</feature>
<dbReference type="AlphaFoldDB" id="A0AAQ3MZF6"/>
<name>A0AAQ3MZF6_VIGMU</name>
<feature type="region of interest" description="Disordered" evidence="1">
    <location>
        <begin position="29"/>
        <end position="66"/>
    </location>
</feature>
<organism evidence="3 4">
    <name type="scientific">Vigna mungo</name>
    <name type="common">Black gram</name>
    <name type="synonym">Phaseolus mungo</name>
    <dbReference type="NCBI Taxonomy" id="3915"/>
    <lineage>
        <taxon>Eukaryota</taxon>
        <taxon>Viridiplantae</taxon>
        <taxon>Streptophyta</taxon>
        <taxon>Embryophyta</taxon>
        <taxon>Tracheophyta</taxon>
        <taxon>Spermatophyta</taxon>
        <taxon>Magnoliopsida</taxon>
        <taxon>eudicotyledons</taxon>
        <taxon>Gunneridae</taxon>
        <taxon>Pentapetalae</taxon>
        <taxon>rosids</taxon>
        <taxon>fabids</taxon>
        <taxon>Fabales</taxon>
        <taxon>Fabaceae</taxon>
        <taxon>Papilionoideae</taxon>
        <taxon>50 kb inversion clade</taxon>
        <taxon>NPAAA clade</taxon>
        <taxon>indigoferoid/millettioid clade</taxon>
        <taxon>Phaseoleae</taxon>
        <taxon>Vigna</taxon>
    </lineage>
</organism>
<reference evidence="3 4" key="1">
    <citation type="journal article" date="2023" name="Life. Sci Alliance">
        <title>Evolutionary insights into 3D genome organization and epigenetic landscape of Vigna mungo.</title>
        <authorList>
            <person name="Junaid A."/>
            <person name="Singh B."/>
            <person name="Bhatia S."/>
        </authorList>
    </citation>
    <scope>NUCLEOTIDE SEQUENCE [LARGE SCALE GENOMIC DNA]</scope>
    <source>
        <strain evidence="3">Urdbean</strain>
    </source>
</reference>
<sequence length="174" mass="19385">MYVYEGSKDLIIESKVELQGLCLALHSVQPPTKEEESEKSSSSSHRERPDRERQRQRVHPTPQHFKRNLPPHQSLLLPLLFHFLYFSILSLLFFRLQTLHHRRLGLGHRHRGGRVGIGICSPWSGGIGENLIGDIGIIEVAIDIGIGSGIGIGIGIGLMIFREEGEVVVADGVE</sequence>